<evidence type="ECO:0000313" key="4">
    <source>
        <dbReference type="Proteomes" id="UP000245119"/>
    </source>
</evidence>
<keyword evidence="4" id="KW-1185">Reference proteome</keyword>
<accession>A0A2T7NQQ4</accession>
<evidence type="ECO:0000313" key="3">
    <source>
        <dbReference type="EMBL" id="PVD23501.1"/>
    </source>
</evidence>
<name>A0A2T7NQQ4_POMCA</name>
<sequence length="329" mass="37212">MGSAHDRSLSSAQNESETCADKKMHGPSGEILKQIVIANIIRQLPEATTDSLLATKMAAISENEARSIATSKEAEGRHLLAVILNMSPYDDGLNMQRAIQVDFVYDHLMFCVKKGFPWKQVCAIVNFARQFLEAVTGRHISEAVVLYQQDITKLQQLVNERNIKMYSDFVFSTFFTHFQLYKFVLTNPRQVIAHNKSLLVYPPVPPHPLAEAKELSIWTYESKISELEKKQDKIQLNRRAEKEELRREAERIKVENKTKLTAMESPLSKETLRQMLKNVMAEYTAATAAVISSDIARMKEDLEIKLEMRSVPRPRSLGQQASGGKGATS</sequence>
<dbReference type="Pfam" id="PF14769">
    <property type="entry name" value="CLAMP"/>
    <property type="match status" value="1"/>
</dbReference>
<dbReference type="OrthoDB" id="6103133at2759"/>
<feature type="region of interest" description="Disordered" evidence="2">
    <location>
        <begin position="309"/>
        <end position="329"/>
    </location>
</feature>
<protein>
    <submittedName>
        <fullName evidence="3">Uncharacterized protein</fullName>
    </submittedName>
</protein>
<evidence type="ECO:0000256" key="2">
    <source>
        <dbReference type="SAM" id="MobiDB-lite"/>
    </source>
</evidence>
<feature type="region of interest" description="Disordered" evidence="2">
    <location>
        <begin position="1"/>
        <end position="25"/>
    </location>
</feature>
<dbReference type="PANTHER" id="PTHR28457">
    <property type="entry name" value="COILED-COIL DOMAIN-CONTAINING PROTEIN 189"/>
    <property type="match status" value="1"/>
</dbReference>
<dbReference type="AlphaFoldDB" id="A0A2T7NQQ4"/>
<keyword evidence="1" id="KW-0175">Coiled coil</keyword>
<dbReference type="InterPro" id="IPR032727">
    <property type="entry name" value="CLAMP"/>
</dbReference>
<reference evidence="3 4" key="1">
    <citation type="submission" date="2018-04" db="EMBL/GenBank/DDBJ databases">
        <title>The genome of golden apple snail Pomacea canaliculata provides insight into stress tolerance and invasive adaptation.</title>
        <authorList>
            <person name="Liu C."/>
            <person name="Liu B."/>
            <person name="Ren Y."/>
            <person name="Zhang Y."/>
            <person name="Wang H."/>
            <person name="Li S."/>
            <person name="Jiang F."/>
            <person name="Yin L."/>
            <person name="Zhang G."/>
            <person name="Qian W."/>
            <person name="Fan W."/>
        </authorList>
    </citation>
    <scope>NUCLEOTIDE SEQUENCE [LARGE SCALE GENOMIC DNA]</scope>
    <source>
        <strain evidence="3">SZHN2017</strain>
        <tissue evidence="3">Muscle</tissue>
    </source>
</reference>
<organism evidence="3 4">
    <name type="scientific">Pomacea canaliculata</name>
    <name type="common">Golden apple snail</name>
    <dbReference type="NCBI Taxonomy" id="400727"/>
    <lineage>
        <taxon>Eukaryota</taxon>
        <taxon>Metazoa</taxon>
        <taxon>Spiralia</taxon>
        <taxon>Lophotrochozoa</taxon>
        <taxon>Mollusca</taxon>
        <taxon>Gastropoda</taxon>
        <taxon>Caenogastropoda</taxon>
        <taxon>Architaenioglossa</taxon>
        <taxon>Ampullarioidea</taxon>
        <taxon>Ampullariidae</taxon>
        <taxon>Pomacea</taxon>
    </lineage>
</organism>
<gene>
    <name evidence="3" type="ORF">C0Q70_16773</name>
</gene>
<proteinExistence type="predicted"/>
<dbReference type="Proteomes" id="UP000245119">
    <property type="component" value="Linkage Group LG10"/>
</dbReference>
<dbReference type="PANTHER" id="PTHR28457:SF2">
    <property type="entry name" value="SIMILAR TO 4930578I06RIK PROTEIN"/>
    <property type="match status" value="1"/>
</dbReference>
<feature type="coiled-coil region" evidence="1">
    <location>
        <begin position="224"/>
        <end position="262"/>
    </location>
</feature>
<comment type="caution">
    <text evidence="3">The sequence shown here is derived from an EMBL/GenBank/DDBJ whole genome shotgun (WGS) entry which is preliminary data.</text>
</comment>
<dbReference type="EMBL" id="PZQS01000010">
    <property type="protein sequence ID" value="PVD23501.1"/>
    <property type="molecule type" value="Genomic_DNA"/>
</dbReference>
<evidence type="ECO:0000256" key="1">
    <source>
        <dbReference type="SAM" id="Coils"/>
    </source>
</evidence>